<sequence length="564" mass="64226">MHNYLLSNLKAKVIVLTVAVILTACSENSSKSNSNKLQVGQFNGQVGGLRYVTPSLEGITEIGSGDFSYKEGETISFYLGELYLGSTLGQVTITPFDLAGIEAPVGNELRATIENLEENTAMQQVIGIARLLQTMDRDNDLSNGIVISSQISALFNDEIIDTEVSFNNLMSSSTINELILLANDSVGFTEPRQIRPAWQALKNLYESLNIETQLMAVSSITSKEARDGAKAVTYRHTYDANGQPVLIERDETETGSYHKTYSYNYDEYGNVIYSAEYNSSDNVNPFYVKTYAYDFLGFKAKESEFETDVFGMPDIVGVYENDVNGNVVSYKHYVGDINGDPYFIEKFQYDLNGNVVGYQYYKWEIYGLADWIETFEFDENNNLTLHTIIDEIESDEFKGTYVQVYSGNSRTTLFTGVGDGYFLNSEGFYTYQYDAANNLLSESIDYGNDGNIDEEYIYTYDSNNNLTSNIIVQPNRNEKISIAYTYNQYDQLLSHFHSYMNLSNDEITSFENKSYEYDENGKLILETWEFNNALSNKTIQYHYSNDNDPWWSLFNTLLRHQREH</sequence>
<dbReference type="Gene3D" id="2.180.10.10">
    <property type="entry name" value="RHS repeat-associated core"/>
    <property type="match status" value="1"/>
</dbReference>
<evidence type="ECO:0008006" key="3">
    <source>
        <dbReference type="Google" id="ProtNLM"/>
    </source>
</evidence>
<proteinExistence type="predicted"/>
<dbReference type="EMBL" id="JBHRYN010000005">
    <property type="protein sequence ID" value="MFC3700506.1"/>
    <property type="molecule type" value="Genomic_DNA"/>
</dbReference>
<organism evidence="1 2">
    <name type="scientific">Reinekea marina</name>
    <dbReference type="NCBI Taxonomy" id="1310421"/>
    <lineage>
        <taxon>Bacteria</taxon>
        <taxon>Pseudomonadati</taxon>
        <taxon>Pseudomonadota</taxon>
        <taxon>Gammaproteobacteria</taxon>
        <taxon>Oceanospirillales</taxon>
        <taxon>Saccharospirillaceae</taxon>
        <taxon>Reinekea</taxon>
    </lineage>
</organism>
<reference evidence="2" key="1">
    <citation type="journal article" date="2019" name="Int. J. Syst. Evol. Microbiol.">
        <title>The Global Catalogue of Microorganisms (GCM) 10K type strain sequencing project: providing services to taxonomists for standard genome sequencing and annotation.</title>
        <authorList>
            <consortium name="The Broad Institute Genomics Platform"/>
            <consortium name="The Broad Institute Genome Sequencing Center for Infectious Disease"/>
            <person name="Wu L."/>
            <person name="Ma J."/>
        </authorList>
    </citation>
    <scope>NUCLEOTIDE SEQUENCE [LARGE SCALE GENOMIC DNA]</scope>
    <source>
        <strain evidence="2">CECT 8288</strain>
    </source>
</reference>
<accession>A0ABV7WMR6</accession>
<evidence type="ECO:0000313" key="2">
    <source>
        <dbReference type="Proteomes" id="UP001595710"/>
    </source>
</evidence>
<gene>
    <name evidence="1" type="ORF">ACFOND_02555</name>
</gene>
<comment type="caution">
    <text evidence="1">The sequence shown here is derived from an EMBL/GenBank/DDBJ whole genome shotgun (WGS) entry which is preliminary data.</text>
</comment>
<evidence type="ECO:0000313" key="1">
    <source>
        <dbReference type="EMBL" id="MFC3700506.1"/>
    </source>
</evidence>
<dbReference type="Proteomes" id="UP001595710">
    <property type="component" value="Unassembled WGS sequence"/>
</dbReference>
<protein>
    <recommendedName>
        <fullName evidence="3">YD repeat-containing protein</fullName>
    </recommendedName>
</protein>
<name>A0ABV7WMR6_9GAMM</name>
<dbReference type="RefSeq" id="WP_377362106.1">
    <property type="nucleotide sequence ID" value="NZ_JBHRYN010000005.1"/>
</dbReference>
<keyword evidence="2" id="KW-1185">Reference proteome</keyword>